<keyword evidence="2" id="KW-0378">Hydrolase</keyword>
<accession>A0A1J5S9M5</accession>
<dbReference type="Pfam" id="PF02545">
    <property type="entry name" value="Maf"/>
    <property type="match status" value="1"/>
</dbReference>
<dbReference type="HAMAP" id="MF_00528">
    <property type="entry name" value="Maf"/>
    <property type="match status" value="1"/>
</dbReference>
<reference evidence="3" key="1">
    <citation type="submission" date="2016-10" db="EMBL/GenBank/DDBJ databases">
        <title>Sequence of Gallionella enrichment culture.</title>
        <authorList>
            <person name="Poehlein A."/>
            <person name="Muehling M."/>
            <person name="Daniel R."/>
        </authorList>
    </citation>
    <scope>NUCLEOTIDE SEQUENCE</scope>
</reference>
<sequence>MKTVLLASTSRTRISLLMAAGVPVEAHPPGVDEAAVKQALRAEGASPEAAAEALAELKATRLSLRRPEALVVGADQMLDCENRWFDKPDDRAAARRQLLELRGRRHRLISAVVMMQNGVRLWHHTAGATLTMRAFSEAFLDTYLEKAGPAILSSVGAYQLEGLGSQLFSAIDGDHFTILGLPLLPLLEMFRQHGVIPT</sequence>
<dbReference type="Gene3D" id="3.90.950.10">
    <property type="match status" value="1"/>
</dbReference>
<evidence type="ECO:0000256" key="2">
    <source>
        <dbReference type="ARBA" id="ARBA00022801"/>
    </source>
</evidence>
<comment type="caution">
    <text evidence="3">The sequence shown here is derived from an EMBL/GenBank/DDBJ whole genome shotgun (WGS) entry which is preliminary data.</text>
</comment>
<organism evidence="3">
    <name type="scientific">mine drainage metagenome</name>
    <dbReference type="NCBI Taxonomy" id="410659"/>
    <lineage>
        <taxon>unclassified sequences</taxon>
        <taxon>metagenomes</taxon>
        <taxon>ecological metagenomes</taxon>
    </lineage>
</organism>
<dbReference type="PANTHER" id="PTHR43213:SF5">
    <property type="entry name" value="BIFUNCTIONAL DTTP_UTP PYROPHOSPHATASE_METHYLTRANSFERASE PROTEIN-RELATED"/>
    <property type="match status" value="1"/>
</dbReference>
<proteinExistence type="inferred from homology"/>
<gene>
    <name evidence="3" type="primary">yceF_4</name>
    <name evidence="3" type="ORF">GALL_170970</name>
</gene>
<dbReference type="AlphaFoldDB" id="A0A1J5S9M5"/>
<protein>
    <submittedName>
        <fullName evidence="3">Maf-like protein YceF</fullName>
    </submittedName>
</protein>
<dbReference type="EMBL" id="MLJW01000091">
    <property type="protein sequence ID" value="OIR00760.1"/>
    <property type="molecule type" value="Genomic_DNA"/>
</dbReference>
<comment type="cofactor">
    <cofactor evidence="1">
        <name>a divalent metal cation</name>
        <dbReference type="ChEBI" id="CHEBI:60240"/>
    </cofactor>
</comment>
<dbReference type="SUPFAM" id="SSF52972">
    <property type="entry name" value="ITPase-like"/>
    <property type="match status" value="1"/>
</dbReference>
<name>A0A1J5S9M5_9ZZZZ</name>
<dbReference type="InterPro" id="IPR003697">
    <property type="entry name" value="Maf-like"/>
</dbReference>
<evidence type="ECO:0000313" key="3">
    <source>
        <dbReference type="EMBL" id="OIR00760.1"/>
    </source>
</evidence>
<dbReference type="GO" id="GO:0047429">
    <property type="term" value="F:nucleoside triphosphate diphosphatase activity"/>
    <property type="evidence" value="ECO:0007669"/>
    <property type="project" value="InterPro"/>
</dbReference>
<dbReference type="InterPro" id="IPR029001">
    <property type="entry name" value="ITPase-like_fam"/>
</dbReference>
<dbReference type="PIRSF" id="PIRSF006305">
    <property type="entry name" value="Maf"/>
    <property type="match status" value="1"/>
</dbReference>
<dbReference type="PANTHER" id="PTHR43213">
    <property type="entry name" value="BIFUNCTIONAL DTTP/UTP PYROPHOSPHATASE/METHYLTRANSFERASE PROTEIN-RELATED"/>
    <property type="match status" value="1"/>
</dbReference>
<evidence type="ECO:0000256" key="1">
    <source>
        <dbReference type="ARBA" id="ARBA00001968"/>
    </source>
</evidence>